<feature type="region of interest" description="Disordered" evidence="1">
    <location>
        <begin position="42"/>
        <end position="110"/>
    </location>
</feature>
<dbReference type="EMBL" id="ASHX02000001">
    <property type="protein sequence ID" value="OEJ98185.1"/>
    <property type="molecule type" value="Genomic_DNA"/>
</dbReference>
<dbReference type="STRING" id="1306406.J116_018365"/>
<keyword evidence="3" id="KW-1185">Reference proteome</keyword>
<dbReference type="AlphaFoldDB" id="A0A1D3E0T9"/>
<dbReference type="RefSeq" id="WP_028964229.1">
    <property type="nucleotide sequence ID" value="NZ_ASHX02000001.1"/>
</dbReference>
<gene>
    <name evidence="2" type="ORF">J116_018365</name>
</gene>
<sequence>MRRGLVHALAWSLATGGAATLSWWGVHTVMAGTVYDRPSALPLRPAAPEPQAASTSRPRPSVPLSPSAPPSAPPARPAPPRATAPSPTAPPDRSRTPSPSPSPSAPTAAGTVKSYVVDGGRAAFDLGERSAELVSATPASGWQMQVWKAEGWLRVTFTRDDREISVFCVWHDSPPRVEIDDRRT</sequence>
<evidence type="ECO:0008006" key="4">
    <source>
        <dbReference type="Google" id="ProtNLM"/>
    </source>
</evidence>
<dbReference type="Proteomes" id="UP000095329">
    <property type="component" value="Unassembled WGS sequence"/>
</dbReference>
<reference evidence="2 3" key="1">
    <citation type="journal article" date="2013" name="Genome Announc.">
        <title>Genome Sequence of Streptomyces violaceusniger Strain SPC6, a Halotolerant Streptomycete That Exhibits Rapid Growth and Development.</title>
        <authorList>
            <person name="Chen X."/>
            <person name="Zhang B."/>
            <person name="Zhang W."/>
            <person name="Wu X."/>
            <person name="Zhang M."/>
            <person name="Chen T."/>
            <person name="Liu G."/>
            <person name="Dyson P."/>
        </authorList>
    </citation>
    <scope>NUCLEOTIDE SEQUENCE [LARGE SCALE GENOMIC DNA]</scope>
    <source>
        <strain evidence="2 3">SPC6</strain>
    </source>
</reference>
<organism evidence="2 3">
    <name type="scientific">Streptomyces thermolilacinus SPC6</name>
    <dbReference type="NCBI Taxonomy" id="1306406"/>
    <lineage>
        <taxon>Bacteria</taxon>
        <taxon>Bacillati</taxon>
        <taxon>Actinomycetota</taxon>
        <taxon>Actinomycetes</taxon>
        <taxon>Kitasatosporales</taxon>
        <taxon>Streptomycetaceae</taxon>
        <taxon>Streptomyces</taxon>
    </lineage>
</organism>
<evidence type="ECO:0000256" key="1">
    <source>
        <dbReference type="SAM" id="MobiDB-lite"/>
    </source>
</evidence>
<evidence type="ECO:0000313" key="2">
    <source>
        <dbReference type="EMBL" id="OEJ98185.1"/>
    </source>
</evidence>
<proteinExistence type="predicted"/>
<evidence type="ECO:0000313" key="3">
    <source>
        <dbReference type="Proteomes" id="UP000095329"/>
    </source>
</evidence>
<feature type="compositionally biased region" description="Pro residues" evidence="1">
    <location>
        <begin position="60"/>
        <end position="90"/>
    </location>
</feature>
<feature type="compositionally biased region" description="Low complexity" evidence="1">
    <location>
        <begin position="42"/>
        <end position="59"/>
    </location>
</feature>
<name>A0A1D3E0T9_9ACTN</name>
<protein>
    <recommendedName>
        <fullName evidence="4">Secreted protein</fullName>
    </recommendedName>
</protein>
<dbReference type="eggNOG" id="ENOG5033978">
    <property type="taxonomic scope" value="Bacteria"/>
</dbReference>
<accession>A0A1D3E0T9</accession>
<comment type="caution">
    <text evidence="2">The sequence shown here is derived from an EMBL/GenBank/DDBJ whole genome shotgun (WGS) entry which is preliminary data.</text>
</comment>